<proteinExistence type="predicted"/>
<keyword evidence="4" id="KW-1185">Reference proteome</keyword>
<dbReference type="AlphaFoldDB" id="A0A7W7CES2"/>
<dbReference type="RefSeq" id="WP_185005531.1">
    <property type="nucleotide sequence ID" value="NZ_BAAAUI010000043.1"/>
</dbReference>
<accession>A0A7W7CES2</accession>
<keyword evidence="1" id="KW-1133">Transmembrane helix</keyword>
<feature type="transmembrane region" description="Helical" evidence="1">
    <location>
        <begin position="534"/>
        <end position="566"/>
    </location>
</feature>
<feature type="domain" description="NACHT" evidence="2">
    <location>
        <begin position="123"/>
        <end position="243"/>
    </location>
</feature>
<dbReference type="PROSITE" id="PS50837">
    <property type="entry name" value="NACHT"/>
    <property type="match status" value="1"/>
</dbReference>
<evidence type="ECO:0000259" key="2">
    <source>
        <dbReference type="PROSITE" id="PS50837"/>
    </source>
</evidence>
<organism evidence="3 4">
    <name type="scientific">Crossiella cryophila</name>
    <dbReference type="NCBI Taxonomy" id="43355"/>
    <lineage>
        <taxon>Bacteria</taxon>
        <taxon>Bacillati</taxon>
        <taxon>Actinomycetota</taxon>
        <taxon>Actinomycetes</taxon>
        <taxon>Pseudonocardiales</taxon>
        <taxon>Pseudonocardiaceae</taxon>
        <taxon>Crossiella</taxon>
    </lineage>
</organism>
<dbReference type="InterPro" id="IPR007111">
    <property type="entry name" value="NACHT_NTPase"/>
</dbReference>
<comment type="caution">
    <text evidence="3">The sequence shown here is derived from an EMBL/GenBank/DDBJ whole genome shotgun (WGS) entry which is preliminary data.</text>
</comment>
<keyword evidence="1" id="KW-0472">Membrane</keyword>
<evidence type="ECO:0000313" key="3">
    <source>
        <dbReference type="EMBL" id="MBB4679828.1"/>
    </source>
</evidence>
<evidence type="ECO:0000313" key="4">
    <source>
        <dbReference type="Proteomes" id="UP000533598"/>
    </source>
</evidence>
<dbReference type="Proteomes" id="UP000533598">
    <property type="component" value="Unassembled WGS sequence"/>
</dbReference>
<gene>
    <name evidence="3" type="ORF">HNR67_005946</name>
</gene>
<dbReference type="InterPro" id="IPR027417">
    <property type="entry name" value="P-loop_NTPase"/>
</dbReference>
<dbReference type="SUPFAM" id="SSF52540">
    <property type="entry name" value="P-loop containing nucleoside triphosphate hydrolases"/>
    <property type="match status" value="1"/>
</dbReference>
<keyword evidence="1" id="KW-0812">Transmembrane</keyword>
<feature type="transmembrane region" description="Helical" evidence="1">
    <location>
        <begin position="431"/>
        <end position="450"/>
    </location>
</feature>
<dbReference type="EMBL" id="JACHMH010000001">
    <property type="protein sequence ID" value="MBB4679828.1"/>
    <property type="molecule type" value="Genomic_DNA"/>
</dbReference>
<feature type="transmembrane region" description="Helical" evidence="1">
    <location>
        <begin position="572"/>
        <end position="597"/>
    </location>
</feature>
<feature type="transmembrane region" description="Helical" evidence="1">
    <location>
        <begin position="7"/>
        <end position="27"/>
    </location>
</feature>
<feature type="transmembrane region" description="Helical" evidence="1">
    <location>
        <begin position="401"/>
        <end position="425"/>
    </location>
</feature>
<evidence type="ECO:0000256" key="1">
    <source>
        <dbReference type="SAM" id="Phobius"/>
    </source>
</evidence>
<feature type="transmembrane region" description="Helical" evidence="1">
    <location>
        <begin position="471"/>
        <end position="490"/>
    </location>
</feature>
<dbReference type="Gene3D" id="3.40.50.300">
    <property type="entry name" value="P-loop containing nucleotide triphosphate hydrolases"/>
    <property type="match status" value="1"/>
</dbReference>
<reference evidence="3 4" key="1">
    <citation type="submission" date="2020-08" db="EMBL/GenBank/DDBJ databases">
        <title>Sequencing the genomes of 1000 actinobacteria strains.</title>
        <authorList>
            <person name="Klenk H.-P."/>
        </authorList>
    </citation>
    <scope>NUCLEOTIDE SEQUENCE [LARGE SCALE GENOMIC DNA]</scope>
    <source>
        <strain evidence="3 4">DSM 44230</strain>
    </source>
</reference>
<protein>
    <submittedName>
        <fullName evidence="3">MFS family permease</fullName>
    </submittedName>
</protein>
<sequence length="655" mass="69374">MTRRATLAQTAVWGVLVLGLTVMWVRYGASNATTLLTLLSGGAAVAQLLVATRWRAGGQPSTPEQLQSAADALAFEVRRQWGAEARRRMLEDGDRLPVRCRGLGEAGSVDLAELISGFADAPRRLVVVGEPGAGKTGFCLLLILELLRRGDPGRTPVLLQVSGWHPAENLDAWLLRSLVSAYPFLGNESRFGTTAARDLLGLGRILPVLDGLDELPVELREVALRALDKDLGQQEPLVLTCRSAEFAAANAGGAVRESQVVELLPLAEEAIAGYLLDSTPRARLELWEPVLDRLVDPAADPLARALRTPLMVSLARTAYRDPGTDPGDLLALASAEGVQARLLDEFTSQAFATRPPSPLSNEVDPVGRWDPVKAERWLSFLARTGERELDWWRLWLRVPRAVFLVSGALVGGLAATPLGLLLLGLFGRPGLGALLGLAIGAGGGALLGLLRAEAPRRFVPRLLRRHELGRDLVFGLVGAIAGGIAVGVVYGGVYGLVIGLVFGLAFGVVRRFTEPTEPAEAVTPASVLRGDRLSAVYAAGLGAVLGCLTGGFLAGVVGVAGLGLAVPVSSPVLIGLLGAGAGAVVGAGGLGLTVMATSAAGRFRTTRVWFWLRGRTPLRLMRFLDDAHRLGVLRLAGASYQFRHELLRDRLAGRE</sequence>
<name>A0A7W7CES2_9PSEU</name>